<evidence type="ECO:0000256" key="1">
    <source>
        <dbReference type="SAM" id="Phobius"/>
    </source>
</evidence>
<dbReference type="Proteomes" id="UP000014065">
    <property type="component" value="Unassembled WGS sequence"/>
</dbReference>
<comment type="caution">
    <text evidence="2">The sequence shown here is derived from an EMBL/GenBank/DDBJ whole genome shotgun (WGS) entry which is preliminary data.</text>
</comment>
<dbReference type="EMBL" id="AHJG01000267">
    <property type="protein sequence ID" value="EPA04718.1"/>
    <property type="molecule type" value="Genomic_DNA"/>
</dbReference>
<sequence>MIIIGAMLLILAPNINQDHPELGIVSFVGGAIVGGIGFYFKFIRSKVKI</sequence>
<name>S2E1E4_9ARCH</name>
<organism evidence="2 3">
    <name type="scientific">Candidatus Nitrosarchaeum limnium BG20</name>
    <dbReference type="NCBI Taxonomy" id="859192"/>
    <lineage>
        <taxon>Archaea</taxon>
        <taxon>Nitrososphaerota</taxon>
        <taxon>Nitrososphaeria</taxon>
        <taxon>Nitrosopumilales</taxon>
        <taxon>Nitrosopumilaceae</taxon>
        <taxon>Nitrosarchaeum</taxon>
    </lineage>
</organism>
<keyword evidence="1" id="KW-1133">Transmembrane helix</keyword>
<proteinExistence type="predicted"/>
<keyword evidence="3" id="KW-1185">Reference proteome</keyword>
<dbReference type="AlphaFoldDB" id="S2E1E4"/>
<keyword evidence="1" id="KW-0472">Membrane</keyword>
<feature type="transmembrane region" description="Helical" evidence="1">
    <location>
        <begin position="27"/>
        <end position="43"/>
    </location>
</feature>
<evidence type="ECO:0000313" key="2">
    <source>
        <dbReference type="EMBL" id="EPA04718.1"/>
    </source>
</evidence>
<accession>S2E1E4</accession>
<evidence type="ECO:0000313" key="3">
    <source>
        <dbReference type="Proteomes" id="UP000014065"/>
    </source>
</evidence>
<reference evidence="2 3" key="1">
    <citation type="journal article" date="2012" name="J. Bacteriol.">
        <title>Genome Sequence of "Candidatus Nitrosoarchaeum limnia" BG20, a Low-Salinity Ammonia-Oxidizing Archaeon from the San Francisco Bay Estuary.</title>
        <authorList>
            <person name="Mosier A.C."/>
            <person name="Allen E.E."/>
            <person name="Kim M."/>
            <person name="Ferriera S."/>
            <person name="Francis C.A."/>
        </authorList>
    </citation>
    <scope>NUCLEOTIDE SEQUENCE [LARGE SCALE GENOMIC DNA]</scope>
    <source>
        <strain evidence="2 3">BG20</strain>
    </source>
</reference>
<keyword evidence="1" id="KW-0812">Transmembrane</keyword>
<protein>
    <submittedName>
        <fullName evidence="2">Uncharacterized protein</fullName>
    </submittedName>
</protein>
<gene>
    <name evidence="2" type="ORF">BG20_I0919</name>
</gene>